<sequence length="93" mass="10261">MPSHMICVHVLAADTREFYSISVDRSNLSQFTFACLASKLSTLQVGPATYARCGDSRDGLTYQLKQPRFGTSLQDAYDQTGAADDLCIDFTEQ</sequence>
<gene>
    <name evidence="1" type="ORF">H4R21_005031</name>
</gene>
<keyword evidence="2" id="KW-1185">Reference proteome</keyword>
<evidence type="ECO:0000313" key="2">
    <source>
        <dbReference type="Proteomes" id="UP001140087"/>
    </source>
</evidence>
<accession>A0ACC1KVZ7</accession>
<comment type="caution">
    <text evidence="1">The sequence shown here is derived from an EMBL/GenBank/DDBJ whole genome shotgun (WGS) entry which is preliminary data.</text>
</comment>
<reference evidence="1" key="1">
    <citation type="submission" date="2022-07" db="EMBL/GenBank/DDBJ databases">
        <title>Phylogenomic reconstructions and comparative analyses of Kickxellomycotina fungi.</title>
        <authorList>
            <person name="Reynolds N.K."/>
            <person name="Stajich J.E."/>
            <person name="Barry K."/>
            <person name="Grigoriev I.V."/>
            <person name="Crous P."/>
            <person name="Smith M.E."/>
        </authorList>
    </citation>
    <scope>NUCLEOTIDE SEQUENCE</scope>
    <source>
        <strain evidence="1">BCRC 34780</strain>
    </source>
</reference>
<dbReference type="EMBL" id="JANBUN010002103">
    <property type="protein sequence ID" value="KAJ2795643.1"/>
    <property type="molecule type" value="Genomic_DNA"/>
</dbReference>
<proteinExistence type="predicted"/>
<protein>
    <submittedName>
        <fullName evidence="1">Uncharacterized protein</fullName>
    </submittedName>
</protein>
<name>A0ACC1KVZ7_9FUNG</name>
<evidence type="ECO:0000313" key="1">
    <source>
        <dbReference type="EMBL" id="KAJ2795643.1"/>
    </source>
</evidence>
<dbReference type="Proteomes" id="UP001140087">
    <property type="component" value="Unassembled WGS sequence"/>
</dbReference>
<organism evidence="1 2">
    <name type="scientific">Coemansia helicoidea</name>
    <dbReference type="NCBI Taxonomy" id="1286919"/>
    <lineage>
        <taxon>Eukaryota</taxon>
        <taxon>Fungi</taxon>
        <taxon>Fungi incertae sedis</taxon>
        <taxon>Zoopagomycota</taxon>
        <taxon>Kickxellomycotina</taxon>
        <taxon>Kickxellomycetes</taxon>
        <taxon>Kickxellales</taxon>
        <taxon>Kickxellaceae</taxon>
        <taxon>Coemansia</taxon>
    </lineage>
</organism>